<evidence type="ECO:0000313" key="3">
    <source>
        <dbReference type="Proteomes" id="UP000018896"/>
    </source>
</evidence>
<accession>W4QQG0</accession>
<dbReference type="PANTHER" id="PTHR40031">
    <property type="entry name" value="HYPOTHETICAL MEMBRANE SPANNING PROTEIN"/>
    <property type="match status" value="1"/>
</dbReference>
<evidence type="ECO:0008006" key="4">
    <source>
        <dbReference type="Google" id="ProtNLM"/>
    </source>
</evidence>
<dbReference type="OrthoDB" id="245523at2"/>
<evidence type="ECO:0000313" key="2">
    <source>
        <dbReference type="EMBL" id="GAE34345.1"/>
    </source>
</evidence>
<protein>
    <recommendedName>
        <fullName evidence="4">Metal-dependent hydrolase</fullName>
    </recommendedName>
</protein>
<name>W4QQG0_HALA3</name>
<dbReference type="eggNOG" id="COG1988">
    <property type="taxonomic scope" value="Bacteria"/>
</dbReference>
<dbReference type="PANTHER" id="PTHR40031:SF1">
    <property type="entry name" value="MEMBRANE-BOUND METAL-DEPENDENT HYDROLASE"/>
    <property type="match status" value="1"/>
</dbReference>
<feature type="transmembrane region" description="Helical" evidence="1">
    <location>
        <begin position="160"/>
        <end position="181"/>
    </location>
</feature>
<dbReference type="STRING" id="1236973.JCM9157_1395"/>
<dbReference type="Pfam" id="PF04307">
    <property type="entry name" value="YdjM"/>
    <property type="match status" value="1"/>
</dbReference>
<feature type="transmembrane region" description="Helical" evidence="1">
    <location>
        <begin position="93"/>
        <end position="114"/>
    </location>
</feature>
<keyword evidence="3" id="KW-1185">Reference proteome</keyword>
<evidence type="ECO:0000256" key="1">
    <source>
        <dbReference type="SAM" id="Phobius"/>
    </source>
</evidence>
<dbReference type="InterPro" id="IPR007404">
    <property type="entry name" value="YdjM-like"/>
</dbReference>
<dbReference type="InterPro" id="IPR053170">
    <property type="entry name" value="Transcription_regulator"/>
</dbReference>
<organism evidence="2 3">
    <name type="scientific">Halalkalibacter akibai (strain ATCC 43226 / DSM 21942 / CIP 109018 / JCM 9157 / 1139)</name>
    <name type="common">Bacillus akibai</name>
    <dbReference type="NCBI Taxonomy" id="1236973"/>
    <lineage>
        <taxon>Bacteria</taxon>
        <taxon>Bacillati</taxon>
        <taxon>Bacillota</taxon>
        <taxon>Bacilli</taxon>
        <taxon>Bacillales</taxon>
        <taxon>Bacillaceae</taxon>
        <taxon>Halalkalibacter</taxon>
    </lineage>
</organism>
<gene>
    <name evidence="2" type="ORF">JCM9157_1395</name>
</gene>
<keyword evidence="1" id="KW-0472">Membrane</keyword>
<dbReference type="RefSeq" id="WP_035663172.1">
    <property type="nucleotide sequence ID" value="NZ_BAUV01000007.1"/>
</dbReference>
<feature type="transmembrane region" description="Helical" evidence="1">
    <location>
        <begin position="67"/>
        <end position="86"/>
    </location>
</feature>
<keyword evidence="1" id="KW-1133">Transmembrane helix</keyword>
<dbReference type="EMBL" id="BAUV01000007">
    <property type="protein sequence ID" value="GAE34345.1"/>
    <property type="molecule type" value="Genomic_DNA"/>
</dbReference>
<reference evidence="2 3" key="1">
    <citation type="journal article" date="2014" name="Genome Announc.">
        <title>Draft Genome Sequences of Three Alkaliphilic Bacillus Strains, Bacillus wakoensis JCM 9140T, Bacillus akibai JCM 9157T, and Bacillus hemicellulosilyticus JCM 9152T.</title>
        <authorList>
            <person name="Yuki M."/>
            <person name="Oshima K."/>
            <person name="Suda W."/>
            <person name="Oshida Y."/>
            <person name="Kitamura K."/>
            <person name="Iida T."/>
            <person name="Hattori M."/>
            <person name="Ohkuma M."/>
        </authorList>
    </citation>
    <scope>NUCLEOTIDE SEQUENCE [LARGE SCALE GENOMIC DNA]</scope>
    <source>
        <strain evidence="2 3">JCM 9157</strain>
    </source>
</reference>
<comment type="caution">
    <text evidence="2">The sequence shown here is derived from an EMBL/GenBank/DDBJ whole genome shotgun (WGS) entry which is preliminary data.</text>
</comment>
<feature type="transmembrane region" description="Helical" evidence="1">
    <location>
        <begin position="126"/>
        <end position="148"/>
    </location>
</feature>
<sequence>MDTITHTLFGLSTYGAVNKEKMDVKTKRALLFSALVASQIPDIDIVANVTETGRVMEQMWHRGLTHSFFLVPVWAVIIYALAYLIWKESDRLIFYIALINVFIHSLTDSLNAWGTGVFEPFSQTRVTMGVISIVDFVIWFILLIGFIIVKRNKKIKRYKVWRIAWLFIIIHISIQCVQGLVIHNEATQQYNHVALSANFIPGQFTVVGKNEHVIHLYTSTIWSENQLQDVLISDEEADLDELFRENPKAEVLKQWSPFVVVVNTDEKLGIYDPRFYRNGESFLFEYMLKE</sequence>
<dbReference type="Proteomes" id="UP000018896">
    <property type="component" value="Unassembled WGS sequence"/>
</dbReference>
<keyword evidence="1" id="KW-0812">Transmembrane</keyword>
<dbReference type="AlphaFoldDB" id="W4QQG0"/>
<proteinExistence type="predicted"/>